<gene>
    <name evidence="2" type="ORF">APZ41_007485</name>
</gene>
<dbReference type="Pfam" id="PF15887">
    <property type="entry name" value="Peptidase_Mx"/>
    <property type="match status" value="1"/>
</dbReference>
<dbReference type="EMBL" id="LLWF02000017">
    <property type="protein sequence ID" value="ONH83791.1"/>
    <property type="molecule type" value="Genomic_DNA"/>
</dbReference>
<dbReference type="InterPro" id="IPR031321">
    <property type="entry name" value="UCP012641"/>
</dbReference>
<dbReference type="Gene3D" id="3.40.390.70">
    <property type="match status" value="1"/>
</dbReference>
<evidence type="ECO:0000313" key="2">
    <source>
        <dbReference type="EMBL" id="ONH83791.1"/>
    </source>
</evidence>
<dbReference type="OrthoDB" id="256753at2"/>
<dbReference type="InterPro" id="IPR011201">
    <property type="entry name" value="Zinc-ribbon_6_bact"/>
</dbReference>
<name>A0A1S8D674_9PROT</name>
<dbReference type="PIRSF" id="PIRSF012641">
    <property type="entry name" value="UCP012641"/>
    <property type="match status" value="1"/>
</dbReference>
<feature type="domain" description="Zinc-ribbon" evidence="1">
    <location>
        <begin position="3"/>
        <end position="100"/>
    </location>
</feature>
<accession>A0A1S8D674</accession>
<evidence type="ECO:0000259" key="1">
    <source>
        <dbReference type="Pfam" id="PF10005"/>
    </source>
</evidence>
<dbReference type="RefSeq" id="WP_058390605.1">
    <property type="nucleotide sequence ID" value="NZ_LLWF02000017.1"/>
</dbReference>
<keyword evidence="3" id="KW-1185">Reference proteome</keyword>
<evidence type="ECO:0000313" key="3">
    <source>
        <dbReference type="Proteomes" id="UP000054844"/>
    </source>
</evidence>
<comment type="caution">
    <text evidence="2">The sequence shown here is derived from an EMBL/GenBank/DDBJ whole genome shotgun (WGS) entry which is preliminary data.</text>
</comment>
<protein>
    <recommendedName>
        <fullName evidence="1">Zinc-ribbon domain-containing protein</fullName>
    </recommendedName>
</protein>
<dbReference type="STRING" id="207340.APZ41_007485"/>
<proteinExistence type="predicted"/>
<dbReference type="Proteomes" id="UP000054844">
    <property type="component" value="Unassembled WGS sequence"/>
</dbReference>
<dbReference type="Pfam" id="PF10005">
    <property type="entry name" value="Zn_ribbon_DZR_6"/>
    <property type="match status" value="1"/>
</dbReference>
<sequence length="372" mass="42049">MKLFTCQSCGQVLYFENTTCTHCQHRLGYLAEEETMSALEPDDETGGGTTWRALGARDGTRRYRFCRNAQHDVCNWLVPADSAEGFCLACRHNRIVPNLAEPGNIEHWRALEVAKHRLFYSLLRLRLPLHTRQEDPEHGLVFDFKEDMAGGTKVMTGHDDGVITIALKEADDVRREEMRKHLGEVYRTLLGHFRHEIAHHYWDLLVERGANGELEAFRDLFGDERQDYQQALDTYYANGAPADWQENYVSAYASAHPWEDFAETWTHYLHIVDTLEMAGAFGISVHPAEVPDDGSLSTNIDFDPYTAETIGAIVDAWLPLSFAVNSLNRSMGLADLYPFVLSPHAVEKLGFIHRLVRGQPLAVETPLPPGPA</sequence>
<reference evidence="2" key="1">
    <citation type="submission" date="2016-12" db="EMBL/GenBank/DDBJ databases">
        <title>Draft genome sequence of Roseomonas mucosa strain AU37, isolated from a peripheral intravenous catheter.</title>
        <authorList>
            <person name="Choudhury M.A."/>
            <person name="Sidjabat H.E."/>
            <person name="Wailan A.M."/>
            <person name="Zhang L."/>
            <person name="Marsh N.M."/>
            <person name="Rickard C.M."/>
            <person name="Davies M."/>
            <person name="Mcmillan D.J."/>
        </authorList>
    </citation>
    <scope>NUCLEOTIDE SEQUENCE [LARGE SCALE GENOMIC DNA]</scope>
    <source>
        <strain evidence="2">AU37</strain>
    </source>
</reference>
<dbReference type="AlphaFoldDB" id="A0A1S8D674"/>
<organism evidence="2 3">
    <name type="scientific">Roseomonas mucosa</name>
    <dbReference type="NCBI Taxonomy" id="207340"/>
    <lineage>
        <taxon>Bacteria</taxon>
        <taxon>Pseudomonadati</taxon>
        <taxon>Pseudomonadota</taxon>
        <taxon>Alphaproteobacteria</taxon>
        <taxon>Acetobacterales</taxon>
        <taxon>Roseomonadaceae</taxon>
        <taxon>Roseomonas</taxon>
    </lineage>
</organism>